<keyword evidence="2" id="KW-1185">Reference proteome</keyword>
<proteinExistence type="predicted"/>
<dbReference type="EMBL" id="JBHLTC010000018">
    <property type="protein sequence ID" value="MFC0625712.1"/>
    <property type="molecule type" value="Genomic_DNA"/>
</dbReference>
<comment type="caution">
    <text evidence="1">The sequence shown here is derived from an EMBL/GenBank/DDBJ whole genome shotgun (WGS) entry which is preliminary data.</text>
</comment>
<evidence type="ECO:0000313" key="1">
    <source>
        <dbReference type="EMBL" id="MFC0625712.1"/>
    </source>
</evidence>
<accession>A0ABV6QPS7</accession>
<gene>
    <name evidence="1" type="ORF">ACFFGN_16665</name>
</gene>
<reference evidence="1 2" key="1">
    <citation type="submission" date="2024-09" db="EMBL/GenBank/DDBJ databases">
        <authorList>
            <person name="Sun Q."/>
            <person name="Mori K."/>
        </authorList>
    </citation>
    <scope>NUCLEOTIDE SEQUENCE [LARGE SCALE GENOMIC DNA]</scope>
    <source>
        <strain evidence="1 2">CGMCC 1.15906</strain>
    </source>
</reference>
<evidence type="ECO:0000313" key="2">
    <source>
        <dbReference type="Proteomes" id="UP001589890"/>
    </source>
</evidence>
<dbReference type="RefSeq" id="WP_380048404.1">
    <property type="nucleotide sequence ID" value="NZ_JBHLTC010000018.1"/>
</dbReference>
<organism evidence="1 2">
    <name type="scientific">Kribbella deserti</name>
    <dbReference type="NCBI Taxonomy" id="1926257"/>
    <lineage>
        <taxon>Bacteria</taxon>
        <taxon>Bacillati</taxon>
        <taxon>Actinomycetota</taxon>
        <taxon>Actinomycetes</taxon>
        <taxon>Propionibacteriales</taxon>
        <taxon>Kribbellaceae</taxon>
        <taxon>Kribbella</taxon>
    </lineage>
</organism>
<protein>
    <submittedName>
        <fullName evidence="1">Uncharacterized protein</fullName>
    </submittedName>
</protein>
<name>A0ABV6QPS7_9ACTN</name>
<dbReference type="Proteomes" id="UP001589890">
    <property type="component" value="Unassembled WGS sequence"/>
</dbReference>
<sequence length="229" mass="24493">MTLWEEAAAAYPGLMAQLTEVGLGVSVFREAFEADEVHGPFYRELIQEDPRATGGLFGHGLWFGAGDLPVPAVFVQPGLAPFHGAPIQQTPLASRRLVGRTFTWPDTTYAVGLPTPQCLIAARRLPQLTPTAQPAGRIAPARGRDVVVNGDQRSWVRALIPEFALTPHLGRWGEVAMTAEAISAPGDAGTLVQRDDGPVVGQILAGQAGFYSLFQDIEYALRAAGIALR</sequence>